<dbReference type="KEGG" id="pcad:114487836"/>
<dbReference type="OrthoDB" id="8832565at2759"/>
<dbReference type="GO" id="GO:0005737">
    <property type="term" value="C:cytoplasm"/>
    <property type="evidence" value="ECO:0007669"/>
    <property type="project" value="InterPro"/>
</dbReference>
<evidence type="ECO:0000313" key="4">
    <source>
        <dbReference type="RefSeq" id="XP_028356005.1"/>
    </source>
</evidence>
<feature type="region of interest" description="Disordered" evidence="1">
    <location>
        <begin position="39"/>
        <end position="113"/>
    </location>
</feature>
<protein>
    <submittedName>
        <fullName evidence="4">Endophilin-A2</fullName>
    </submittedName>
</protein>
<dbReference type="AlphaFoldDB" id="A0A455C3V5"/>
<dbReference type="Proteomes" id="UP000248484">
    <property type="component" value="Chromosome 2"/>
</dbReference>
<keyword evidence="3" id="KW-1185">Reference proteome</keyword>
<dbReference type="InterPro" id="IPR027267">
    <property type="entry name" value="AH/BAR_dom_sf"/>
</dbReference>
<dbReference type="Gene3D" id="1.20.1270.60">
    <property type="entry name" value="Arfaptin homology (AH) domain/BAR domain"/>
    <property type="match status" value="1"/>
</dbReference>
<dbReference type="InterPro" id="IPR004148">
    <property type="entry name" value="BAR_dom"/>
</dbReference>
<accession>A0A455C3V5</accession>
<name>A0A455C3V5_PHYMC</name>
<organism evidence="3 4">
    <name type="scientific">Physeter macrocephalus</name>
    <name type="common">Sperm whale</name>
    <name type="synonym">Physeter catodon</name>
    <dbReference type="NCBI Taxonomy" id="9755"/>
    <lineage>
        <taxon>Eukaryota</taxon>
        <taxon>Metazoa</taxon>
        <taxon>Chordata</taxon>
        <taxon>Craniata</taxon>
        <taxon>Vertebrata</taxon>
        <taxon>Euteleostomi</taxon>
        <taxon>Mammalia</taxon>
        <taxon>Eutheria</taxon>
        <taxon>Laurasiatheria</taxon>
        <taxon>Artiodactyla</taxon>
        <taxon>Whippomorpha</taxon>
        <taxon>Cetacea</taxon>
        <taxon>Odontoceti</taxon>
        <taxon>Physeteridae</taxon>
        <taxon>Physeter</taxon>
    </lineage>
</organism>
<feature type="compositionally biased region" description="Gly residues" evidence="1">
    <location>
        <begin position="62"/>
        <end position="74"/>
    </location>
</feature>
<dbReference type="InParanoid" id="A0A455C3V5"/>
<dbReference type="Pfam" id="PF03114">
    <property type="entry name" value="BAR"/>
    <property type="match status" value="1"/>
</dbReference>
<evidence type="ECO:0000256" key="1">
    <source>
        <dbReference type="SAM" id="MobiDB-lite"/>
    </source>
</evidence>
<proteinExistence type="predicted"/>
<feature type="domain" description="BAR" evidence="2">
    <location>
        <begin position="6"/>
        <end position="38"/>
    </location>
</feature>
<dbReference type="SUPFAM" id="SSF103657">
    <property type="entry name" value="BAR/IMD domain-like"/>
    <property type="match status" value="1"/>
</dbReference>
<gene>
    <name evidence="4" type="primary">SH3GL1</name>
</gene>
<dbReference type="RefSeq" id="XP_028356005.1">
    <property type="nucleotide sequence ID" value="XM_028500204.2"/>
</dbReference>
<reference evidence="4" key="1">
    <citation type="submission" date="2025-08" db="UniProtKB">
        <authorList>
            <consortium name="RefSeq"/>
        </authorList>
    </citation>
    <scope>IDENTIFICATION</scope>
    <source>
        <tissue evidence="4">Muscle</tissue>
    </source>
</reference>
<evidence type="ECO:0000259" key="2">
    <source>
        <dbReference type="Pfam" id="PF03114"/>
    </source>
</evidence>
<dbReference type="CTD" id="6455"/>
<dbReference type="GeneID" id="114487836"/>
<sequence>MSVAGLKKQFYKASQLVSEKVGGAEGTKLDDDFKEMEKVTGEGYPSDAGSVTRPCRARPWHLGGGEAYREGLGGSQASPQPRAGSGGGTAQPTARRQGGEAVPRSSGQFLRGL</sequence>
<evidence type="ECO:0000313" key="3">
    <source>
        <dbReference type="Proteomes" id="UP000248484"/>
    </source>
</evidence>